<proteinExistence type="predicted"/>
<evidence type="ECO:0000313" key="1">
    <source>
        <dbReference type="EMBL" id="SEU47800.1"/>
    </source>
</evidence>
<dbReference type="InterPro" id="IPR028964">
    <property type="entry name" value="Imm8"/>
</dbReference>
<accession>A0A1I0LWX2</accession>
<dbReference type="Proteomes" id="UP000199361">
    <property type="component" value="Unassembled WGS sequence"/>
</dbReference>
<evidence type="ECO:0000313" key="2">
    <source>
        <dbReference type="Proteomes" id="UP000199361"/>
    </source>
</evidence>
<protein>
    <submittedName>
        <fullName evidence="1">Immunity protein 8</fullName>
    </submittedName>
</protein>
<keyword evidence="2" id="KW-1185">Reference proteome</keyword>
<sequence length="71" mass="8558">MLICTPDYLQKQVRESGIVDGRHHLIIDTFDHQKIEYYIQKRVASIESETWDRLAEKLGRIGLWEYEDYED</sequence>
<dbReference type="AlphaFoldDB" id="A0A1I0LWX2"/>
<organism evidence="1 2">
    <name type="scientific">Nonomuraea wenchangensis</name>
    <dbReference type="NCBI Taxonomy" id="568860"/>
    <lineage>
        <taxon>Bacteria</taxon>
        <taxon>Bacillati</taxon>
        <taxon>Actinomycetota</taxon>
        <taxon>Actinomycetes</taxon>
        <taxon>Streptosporangiales</taxon>
        <taxon>Streptosporangiaceae</taxon>
        <taxon>Nonomuraea</taxon>
    </lineage>
</organism>
<gene>
    <name evidence="1" type="ORF">SAMN05421811_1322</name>
</gene>
<dbReference type="STRING" id="568860.SAMN05421811_1322"/>
<reference evidence="1 2" key="1">
    <citation type="submission" date="2016-10" db="EMBL/GenBank/DDBJ databases">
        <authorList>
            <person name="de Groot N.N."/>
        </authorList>
    </citation>
    <scope>NUCLEOTIDE SEQUENCE [LARGE SCALE GENOMIC DNA]</scope>
    <source>
        <strain evidence="1 2">CGMCC 4.5598</strain>
    </source>
</reference>
<name>A0A1I0LWX2_9ACTN</name>
<dbReference type="Pfam" id="PF15586">
    <property type="entry name" value="Imm8"/>
    <property type="match status" value="1"/>
</dbReference>
<dbReference type="EMBL" id="FOHX01000032">
    <property type="protein sequence ID" value="SEU47800.1"/>
    <property type="molecule type" value="Genomic_DNA"/>
</dbReference>